<accession>A0AAV3X5I0</accession>
<proteinExistence type="predicted"/>
<evidence type="ECO:0000313" key="1">
    <source>
        <dbReference type="EMBL" id="GET35850.1"/>
    </source>
</evidence>
<reference evidence="1" key="1">
    <citation type="submission" date="2019-10" db="EMBL/GenBank/DDBJ databases">
        <title>Draft genome sequece of Microseira wollei NIES-4236.</title>
        <authorList>
            <person name="Yamaguchi H."/>
            <person name="Suzuki S."/>
            <person name="Kawachi M."/>
        </authorList>
    </citation>
    <scope>NUCLEOTIDE SEQUENCE</scope>
    <source>
        <strain evidence="1">NIES-4236</strain>
    </source>
</reference>
<sequence>MLVLEFKAKGKTTQYAAVDEAIKTDRLSVKNLVKNP</sequence>
<organism evidence="1 2">
    <name type="scientific">Microseira wollei NIES-4236</name>
    <dbReference type="NCBI Taxonomy" id="2530354"/>
    <lineage>
        <taxon>Bacteria</taxon>
        <taxon>Bacillati</taxon>
        <taxon>Cyanobacteriota</taxon>
        <taxon>Cyanophyceae</taxon>
        <taxon>Oscillatoriophycideae</taxon>
        <taxon>Aerosakkonematales</taxon>
        <taxon>Aerosakkonemataceae</taxon>
        <taxon>Microseira</taxon>
    </lineage>
</organism>
<protein>
    <submittedName>
        <fullName evidence="1">Transposase</fullName>
    </submittedName>
</protein>
<comment type="caution">
    <text evidence="1">The sequence shown here is derived from an EMBL/GenBank/DDBJ whole genome shotgun (WGS) entry which is preliminary data.</text>
</comment>
<keyword evidence="2" id="KW-1185">Reference proteome</keyword>
<gene>
    <name evidence="1" type="ORF">MiSe_05960</name>
</gene>
<dbReference type="AlphaFoldDB" id="A0AAV3X5I0"/>
<evidence type="ECO:0000313" key="2">
    <source>
        <dbReference type="Proteomes" id="UP001050975"/>
    </source>
</evidence>
<dbReference type="EMBL" id="BLAY01000005">
    <property type="protein sequence ID" value="GET35850.1"/>
    <property type="molecule type" value="Genomic_DNA"/>
</dbReference>
<name>A0AAV3X5I0_9CYAN</name>
<dbReference type="Proteomes" id="UP001050975">
    <property type="component" value="Unassembled WGS sequence"/>
</dbReference>